<comment type="similarity">
    <text evidence="1">Belongs to the short-chain dehydrogenases/reductases (SDR) family.</text>
</comment>
<keyword evidence="4" id="KW-1185">Reference proteome</keyword>
<evidence type="ECO:0008006" key="5">
    <source>
        <dbReference type="Google" id="ProtNLM"/>
    </source>
</evidence>
<evidence type="ECO:0000313" key="3">
    <source>
        <dbReference type="EMBL" id="KAG4424614.1"/>
    </source>
</evidence>
<dbReference type="AlphaFoldDB" id="A0A8H8BUX5"/>
<reference evidence="3" key="1">
    <citation type="submission" date="2021-02" db="EMBL/GenBank/DDBJ databases">
        <title>Genome sequence Cadophora malorum strain M34.</title>
        <authorList>
            <person name="Stefanovic E."/>
            <person name="Vu D."/>
            <person name="Scully C."/>
            <person name="Dijksterhuis J."/>
            <person name="Roader J."/>
            <person name="Houbraken J."/>
        </authorList>
    </citation>
    <scope>NUCLEOTIDE SEQUENCE</scope>
    <source>
        <strain evidence="3">M34</strain>
    </source>
</reference>
<dbReference type="PRINTS" id="PR00081">
    <property type="entry name" value="GDHRDH"/>
</dbReference>
<keyword evidence="2" id="KW-0560">Oxidoreductase</keyword>
<evidence type="ECO:0000313" key="4">
    <source>
        <dbReference type="Proteomes" id="UP000664132"/>
    </source>
</evidence>
<dbReference type="EMBL" id="JAFJYH010000019">
    <property type="protein sequence ID" value="KAG4424614.1"/>
    <property type="molecule type" value="Genomic_DNA"/>
</dbReference>
<dbReference type="Pfam" id="PF00106">
    <property type="entry name" value="adh_short"/>
    <property type="match status" value="1"/>
</dbReference>
<dbReference type="PANTHER" id="PTHR24320:SF152">
    <property type="entry name" value="SHORT-CHAIN DEHYDROGENASE_REDUCTASE FAMILY PROTEIN"/>
    <property type="match status" value="1"/>
</dbReference>
<proteinExistence type="inferred from homology"/>
<dbReference type="OrthoDB" id="191139at2759"/>
<gene>
    <name evidence="3" type="ORF">IFR04_002324</name>
</gene>
<organism evidence="3 4">
    <name type="scientific">Cadophora malorum</name>
    <dbReference type="NCBI Taxonomy" id="108018"/>
    <lineage>
        <taxon>Eukaryota</taxon>
        <taxon>Fungi</taxon>
        <taxon>Dikarya</taxon>
        <taxon>Ascomycota</taxon>
        <taxon>Pezizomycotina</taxon>
        <taxon>Leotiomycetes</taxon>
        <taxon>Helotiales</taxon>
        <taxon>Ploettnerulaceae</taxon>
        <taxon>Cadophora</taxon>
    </lineage>
</organism>
<dbReference type="InterPro" id="IPR036291">
    <property type="entry name" value="NAD(P)-bd_dom_sf"/>
</dbReference>
<dbReference type="Proteomes" id="UP000664132">
    <property type="component" value="Unassembled WGS sequence"/>
</dbReference>
<accession>A0A8H8BUX5</accession>
<dbReference type="GO" id="GO:0016491">
    <property type="term" value="F:oxidoreductase activity"/>
    <property type="evidence" value="ECO:0007669"/>
    <property type="project" value="UniProtKB-KW"/>
</dbReference>
<evidence type="ECO:0000256" key="2">
    <source>
        <dbReference type="ARBA" id="ARBA00023002"/>
    </source>
</evidence>
<evidence type="ECO:0000256" key="1">
    <source>
        <dbReference type="ARBA" id="ARBA00006484"/>
    </source>
</evidence>
<name>A0A8H8BUX5_9HELO</name>
<dbReference type="InterPro" id="IPR002347">
    <property type="entry name" value="SDR_fam"/>
</dbReference>
<protein>
    <recommendedName>
        <fullName evidence="5">NAD(P)-binding protein</fullName>
    </recommendedName>
</protein>
<dbReference type="Gene3D" id="3.40.50.720">
    <property type="entry name" value="NAD(P)-binding Rossmann-like Domain"/>
    <property type="match status" value="1"/>
</dbReference>
<comment type="caution">
    <text evidence="3">The sequence shown here is derived from an EMBL/GenBank/DDBJ whole genome shotgun (WGS) entry which is preliminary data.</text>
</comment>
<dbReference type="SUPFAM" id="SSF51735">
    <property type="entry name" value="NAD(P)-binding Rossmann-fold domains"/>
    <property type="match status" value="1"/>
</dbReference>
<dbReference type="PANTHER" id="PTHR24320">
    <property type="entry name" value="RETINOL DEHYDROGENASE"/>
    <property type="match status" value="1"/>
</dbReference>
<sequence>MPGLKGSVLITGANGGLSSAFASNFIKSAYGSQYRGLYLVRDPTKATDLKNVLHSAPKSHTSETLPMDLSSLQSVRSLASDINARVANGALEPLRAVVLNAAFQEAHSGTLKPLTFTKDGYEANFGVNYLANFLFVLLILRSMDKTHGRIVMVSSTVHDPFDKANATVGAFAKEEHQTVVKDVEALAKGIEYTDDGLKAGVRRYGASKTLMVMFMYELQRRLNSDLSLSNIGVLAVDPGLMGGTKITRNGMLLVKIVSKIAYLFQDIIVWLSPNGALRSPKKSGGDLLRASFDVEELGEHPKAVYLNGSELKHSGKEANDEKKQQKLWVESLRLAGIQEGDTVLKGWN</sequence>